<proteinExistence type="predicted"/>
<comment type="caution">
    <text evidence="1">The sequence shown here is derived from an EMBL/GenBank/DDBJ whole genome shotgun (WGS) entry which is preliminary data.</text>
</comment>
<accession>A0ACC2JXT5</accession>
<name>A0ACC2JXT5_9PEZI</name>
<sequence>MAGNITKGTILVTGANGGLGSAIVEQIASKPEFSTYHGIYAVRNAAQAPALTSALTHSPTHVHNVLSLDLTKLDNVRAVAQHINARVSAGEIPPIRALIINAGFQDFGNQSWTSEGLDTTFAANYLGHWLLTLLLLESLDKEDGRVVVVGSQSHE</sequence>
<dbReference type="Proteomes" id="UP001153332">
    <property type="component" value="Unassembled WGS sequence"/>
</dbReference>
<keyword evidence="2" id="KW-1185">Reference proteome</keyword>
<reference evidence="1" key="1">
    <citation type="submission" date="2022-12" db="EMBL/GenBank/DDBJ databases">
        <title>Genome Sequence of Lasiodiplodia mahajangana.</title>
        <authorList>
            <person name="Buettner E."/>
        </authorList>
    </citation>
    <scope>NUCLEOTIDE SEQUENCE</scope>
    <source>
        <strain evidence="1">VT137</strain>
    </source>
</reference>
<evidence type="ECO:0000313" key="2">
    <source>
        <dbReference type="Proteomes" id="UP001153332"/>
    </source>
</evidence>
<evidence type="ECO:0000313" key="1">
    <source>
        <dbReference type="EMBL" id="KAJ8132226.1"/>
    </source>
</evidence>
<protein>
    <submittedName>
        <fullName evidence="1">Uncharacterized protein</fullName>
    </submittedName>
</protein>
<organism evidence="1 2">
    <name type="scientific">Lasiodiplodia mahajangana</name>
    <dbReference type="NCBI Taxonomy" id="1108764"/>
    <lineage>
        <taxon>Eukaryota</taxon>
        <taxon>Fungi</taxon>
        <taxon>Dikarya</taxon>
        <taxon>Ascomycota</taxon>
        <taxon>Pezizomycotina</taxon>
        <taxon>Dothideomycetes</taxon>
        <taxon>Dothideomycetes incertae sedis</taxon>
        <taxon>Botryosphaeriales</taxon>
        <taxon>Botryosphaeriaceae</taxon>
        <taxon>Lasiodiplodia</taxon>
    </lineage>
</organism>
<dbReference type="EMBL" id="JAPUUL010000161">
    <property type="protein sequence ID" value="KAJ8132226.1"/>
    <property type="molecule type" value="Genomic_DNA"/>
</dbReference>
<gene>
    <name evidence="1" type="ORF">O1611_g1389</name>
</gene>